<evidence type="ECO:0000313" key="2">
    <source>
        <dbReference type="EMBL" id="KAE9537249.1"/>
    </source>
</evidence>
<evidence type="ECO:0000256" key="1">
    <source>
        <dbReference type="SAM" id="Phobius"/>
    </source>
</evidence>
<evidence type="ECO:0008006" key="4">
    <source>
        <dbReference type="Google" id="ProtNLM"/>
    </source>
</evidence>
<dbReference type="EMBL" id="VYZN01000018">
    <property type="protein sequence ID" value="KAE9537249.1"/>
    <property type="molecule type" value="Genomic_DNA"/>
</dbReference>
<gene>
    <name evidence="2" type="ORF">AGLY_006272</name>
</gene>
<keyword evidence="1" id="KW-0472">Membrane</keyword>
<comment type="caution">
    <text evidence="2">The sequence shown here is derived from an EMBL/GenBank/DDBJ whole genome shotgun (WGS) entry which is preliminary data.</text>
</comment>
<name>A0A6G0TRG8_APHGL</name>
<reference evidence="2 3" key="1">
    <citation type="submission" date="2019-08" db="EMBL/GenBank/DDBJ databases">
        <title>The genome of the soybean aphid Biotype 1, its phylome, world population structure and adaptation to the North American continent.</title>
        <authorList>
            <person name="Giordano R."/>
            <person name="Donthu R.K."/>
            <person name="Hernandez A.G."/>
            <person name="Wright C.L."/>
            <person name="Zimin A.V."/>
        </authorList>
    </citation>
    <scope>NUCLEOTIDE SEQUENCE [LARGE SCALE GENOMIC DNA]</scope>
    <source>
        <tissue evidence="2">Whole aphids</tissue>
    </source>
</reference>
<evidence type="ECO:0000313" key="3">
    <source>
        <dbReference type="Proteomes" id="UP000475862"/>
    </source>
</evidence>
<keyword evidence="1" id="KW-1133">Transmembrane helix</keyword>
<feature type="transmembrane region" description="Helical" evidence="1">
    <location>
        <begin position="24"/>
        <end position="43"/>
    </location>
</feature>
<keyword evidence="3" id="KW-1185">Reference proteome</keyword>
<dbReference type="AlphaFoldDB" id="A0A6G0TRG8"/>
<proteinExistence type="predicted"/>
<accession>A0A6G0TRG8</accession>
<sequence length="200" mass="22703">MAAVRRTDGKIMALKPKRRSNSNTGKYGVCSILCIVIYLYYYYNNMYVAFILWHGNAIPFRRVVVPNDWRGGVGRSRLAVRPSVGGPGGRCDQRDFARRLTSWHKREKREKKKVENIKTSQEKRNYLLACTTNGGVFNSSFRFSFLTLTLLVYRYAVSSPACPSPIPTSSSSSFRVFLTTSQPNYDYLRAITYLLAGAVV</sequence>
<dbReference type="Proteomes" id="UP000475862">
    <property type="component" value="Unassembled WGS sequence"/>
</dbReference>
<keyword evidence="1" id="KW-0812">Transmembrane</keyword>
<protein>
    <recommendedName>
        <fullName evidence="4">Transmembrane protein</fullName>
    </recommendedName>
</protein>
<organism evidence="2 3">
    <name type="scientific">Aphis glycines</name>
    <name type="common">Soybean aphid</name>
    <dbReference type="NCBI Taxonomy" id="307491"/>
    <lineage>
        <taxon>Eukaryota</taxon>
        <taxon>Metazoa</taxon>
        <taxon>Ecdysozoa</taxon>
        <taxon>Arthropoda</taxon>
        <taxon>Hexapoda</taxon>
        <taxon>Insecta</taxon>
        <taxon>Pterygota</taxon>
        <taxon>Neoptera</taxon>
        <taxon>Paraneoptera</taxon>
        <taxon>Hemiptera</taxon>
        <taxon>Sternorrhyncha</taxon>
        <taxon>Aphidomorpha</taxon>
        <taxon>Aphidoidea</taxon>
        <taxon>Aphididae</taxon>
        <taxon>Aphidini</taxon>
        <taxon>Aphis</taxon>
        <taxon>Aphis</taxon>
    </lineage>
</organism>